<feature type="region of interest" description="Disordered" evidence="1">
    <location>
        <begin position="312"/>
        <end position="372"/>
    </location>
</feature>
<protein>
    <submittedName>
        <fullName evidence="2">Uncharacterized protein</fullName>
    </submittedName>
</protein>
<gene>
    <name evidence="2" type="ORF">ACAOBT_LOCUS12728</name>
</gene>
<feature type="compositionally biased region" description="Polar residues" evidence="1">
    <location>
        <begin position="354"/>
        <end position="364"/>
    </location>
</feature>
<feature type="compositionally biased region" description="Basic and acidic residues" evidence="1">
    <location>
        <begin position="259"/>
        <end position="279"/>
    </location>
</feature>
<evidence type="ECO:0000313" key="2">
    <source>
        <dbReference type="EMBL" id="CAH1977562.1"/>
    </source>
</evidence>
<evidence type="ECO:0000256" key="1">
    <source>
        <dbReference type="SAM" id="MobiDB-lite"/>
    </source>
</evidence>
<sequence length="372" mass="40804">MKMDLKYTMPAALHVPQPHYFRPPDAVSSSPKSSVASANGTSNSKPPPRTTTAHSVPGPGPGAVPGQYSHSFAAALRNLAQQTVPGTVDHSSLSGATSGQTSDIRRDMGSVPLPEKSKPSQEVSSFATTGPSSLRSFEPRLPTNHVDRYPASSLSDLSRSGFQPYRPDDRIPHLPVGMELPYSHYGPYPSLPLIDDPLYYERMGIIRPPWPPIGHPYLPYMLPGTAMPLYMHERLKLEEEQHRRLAALRKEEEQREMLERDLQLHREKDRAQREREKVQSRMSPHHSLSASQPSHLVLPILQPPGMYPPQVGLPSSAVPVSSRQGSLGAPPPSSSAFLTPSTPPGQPSAGYSVPRSSPSLQRHSPSLLRCRH</sequence>
<dbReference type="PANTHER" id="PTHR40240:SF1">
    <property type="entry name" value="PLEXUS, ISOFORM A"/>
    <property type="match status" value="1"/>
</dbReference>
<feature type="compositionally biased region" description="Polar residues" evidence="1">
    <location>
        <begin position="84"/>
        <end position="102"/>
    </location>
</feature>
<feature type="compositionally biased region" description="Polar residues" evidence="1">
    <location>
        <begin position="39"/>
        <end position="54"/>
    </location>
</feature>
<organism evidence="2 3">
    <name type="scientific">Acanthoscelides obtectus</name>
    <name type="common">Bean weevil</name>
    <name type="synonym">Bruchus obtectus</name>
    <dbReference type="NCBI Taxonomy" id="200917"/>
    <lineage>
        <taxon>Eukaryota</taxon>
        <taxon>Metazoa</taxon>
        <taxon>Ecdysozoa</taxon>
        <taxon>Arthropoda</taxon>
        <taxon>Hexapoda</taxon>
        <taxon>Insecta</taxon>
        <taxon>Pterygota</taxon>
        <taxon>Neoptera</taxon>
        <taxon>Endopterygota</taxon>
        <taxon>Coleoptera</taxon>
        <taxon>Polyphaga</taxon>
        <taxon>Cucujiformia</taxon>
        <taxon>Chrysomeloidea</taxon>
        <taxon>Chrysomelidae</taxon>
        <taxon>Bruchinae</taxon>
        <taxon>Bruchini</taxon>
        <taxon>Acanthoscelides</taxon>
    </lineage>
</organism>
<feature type="region of interest" description="Disordered" evidence="1">
    <location>
        <begin position="84"/>
        <end position="152"/>
    </location>
</feature>
<feature type="compositionally biased region" description="Low complexity" evidence="1">
    <location>
        <begin position="23"/>
        <end position="38"/>
    </location>
</feature>
<feature type="compositionally biased region" description="Polar residues" evidence="1">
    <location>
        <begin position="280"/>
        <end position="293"/>
    </location>
</feature>
<feature type="region of interest" description="Disordered" evidence="1">
    <location>
        <begin position="1"/>
        <end position="69"/>
    </location>
</feature>
<dbReference type="PANTHER" id="PTHR40240">
    <property type="entry name" value="PLEXUS, ISOFORM A"/>
    <property type="match status" value="1"/>
</dbReference>
<dbReference type="EMBL" id="CAKOFQ010006860">
    <property type="protein sequence ID" value="CAH1977562.1"/>
    <property type="molecule type" value="Genomic_DNA"/>
</dbReference>
<feature type="region of interest" description="Disordered" evidence="1">
    <location>
        <begin position="259"/>
        <end position="293"/>
    </location>
</feature>
<comment type="caution">
    <text evidence="2">The sequence shown here is derived from an EMBL/GenBank/DDBJ whole genome shotgun (WGS) entry which is preliminary data.</text>
</comment>
<proteinExistence type="predicted"/>
<accession>A0A9P0PAC1</accession>
<dbReference type="AlphaFoldDB" id="A0A9P0PAC1"/>
<name>A0A9P0PAC1_ACAOB</name>
<feature type="compositionally biased region" description="Polar residues" evidence="1">
    <location>
        <begin position="120"/>
        <end position="135"/>
    </location>
</feature>
<dbReference type="Proteomes" id="UP001152888">
    <property type="component" value="Unassembled WGS sequence"/>
</dbReference>
<reference evidence="2" key="1">
    <citation type="submission" date="2022-03" db="EMBL/GenBank/DDBJ databases">
        <authorList>
            <person name="Sayadi A."/>
        </authorList>
    </citation>
    <scope>NUCLEOTIDE SEQUENCE</scope>
</reference>
<keyword evidence="3" id="KW-1185">Reference proteome</keyword>
<evidence type="ECO:0000313" key="3">
    <source>
        <dbReference type="Proteomes" id="UP001152888"/>
    </source>
</evidence>